<organism evidence="1">
    <name type="scientific">marine sediment metagenome</name>
    <dbReference type="NCBI Taxonomy" id="412755"/>
    <lineage>
        <taxon>unclassified sequences</taxon>
        <taxon>metagenomes</taxon>
        <taxon>ecological metagenomes</taxon>
    </lineage>
</organism>
<proteinExistence type="predicted"/>
<evidence type="ECO:0000313" key="1">
    <source>
        <dbReference type="EMBL" id="KKK94611.1"/>
    </source>
</evidence>
<sequence length="60" mass="6554">MFNTNNDQIANEIARLGSVSHRDVEYRRNGTLNYGSQQLVNVGNLAYMYVGIGGPPVVAV</sequence>
<dbReference type="AlphaFoldDB" id="A0A0F9CD14"/>
<gene>
    <name evidence="1" type="ORF">LCGC14_2681110</name>
</gene>
<name>A0A0F9CD14_9ZZZZ</name>
<comment type="caution">
    <text evidence="1">The sequence shown here is derived from an EMBL/GenBank/DDBJ whole genome shotgun (WGS) entry which is preliminary data.</text>
</comment>
<protein>
    <submittedName>
        <fullName evidence="1">Uncharacterized protein</fullName>
    </submittedName>
</protein>
<dbReference type="EMBL" id="LAZR01047269">
    <property type="protein sequence ID" value="KKK94611.1"/>
    <property type="molecule type" value="Genomic_DNA"/>
</dbReference>
<reference evidence="1" key="1">
    <citation type="journal article" date="2015" name="Nature">
        <title>Complex archaea that bridge the gap between prokaryotes and eukaryotes.</title>
        <authorList>
            <person name="Spang A."/>
            <person name="Saw J.H."/>
            <person name="Jorgensen S.L."/>
            <person name="Zaremba-Niedzwiedzka K."/>
            <person name="Martijn J."/>
            <person name="Lind A.E."/>
            <person name="van Eijk R."/>
            <person name="Schleper C."/>
            <person name="Guy L."/>
            <person name="Ettema T.J."/>
        </authorList>
    </citation>
    <scope>NUCLEOTIDE SEQUENCE</scope>
</reference>
<accession>A0A0F9CD14</accession>